<dbReference type="Gene3D" id="1.10.287.80">
    <property type="entry name" value="ATP synthase, gamma subunit, helix hairpin domain"/>
    <property type="match status" value="1"/>
</dbReference>
<dbReference type="HAMAP" id="MF_00815">
    <property type="entry name" value="ATP_synth_gamma_bact"/>
    <property type="match status" value="1"/>
</dbReference>
<evidence type="ECO:0000256" key="1">
    <source>
        <dbReference type="ARBA" id="ARBA00003456"/>
    </source>
</evidence>
<dbReference type="Proteomes" id="UP000596929">
    <property type="component" value="Unassembled WGS sequence"/>
</dbReference>
<sequence length="281" mass="31999">MGASGLIEIKRRIKSIQSTKKITKAMGFVATSKLKKVRNRLTNNDEYVKIIEEIVQETVNSLPDDYESLYTSNREGKKLYLVVSSDVGLCGGFNNNLISYFNDVIEDRDNSKIILVGRKGKAYFDKFKLKADKYIVDMQSIPTSTEVNELKYIIDELYTSGEVTEVNILFTFFKSPIRQIPKMVKLLPIEKKYDGQDKYIIEPNIDTVFKNAINLYIESKLMECLLQSRVSEESSRKIAMDGATDNATEMLRVLGIKFNRIRQSIITQEISEIVGGAEAQK</sequence>
<dbReference type="InterPro" id="IPR023632">
    <property type="entry name" value="ATP_synth_F1_gsu_CS"/>
</dbReference>
<comment type="similarity">
    <text evidence="3 10">Belongs to the ATPase gamma chain family.</text>
</comment>
<evidence type="ECO:0000256" key="2">
    <source>
        <dbReference type="ARBA" id="ARBA00004170"/>
    </source>
</evidence>
<name>A0ABR7DFI5_9CLOT</name>
<keyword evidence="5 10" id="KW-0375">Hydrogen ion transport</keyword>
<dbReference type="PANTHER" id="PTHR11693">
    <property type="entry name" value="ATP SYNTHASE GAMMA CHAIN"/>
    <property type="match status" value="1"/>
</dbReference>
<accession>A0ABR7DFI5</accession>
<protein>
    <recommendedName>
        <fullName evidence="10">ATP synthase gamma chain</fullName>
    </recommendedName>
    <alternativeName>
        <fullName evidence="10">ATP synthase F1 sector gamma subunit</fullName>
    </alternativeName>
    <alternativeName>
        <fullName evidence="10">F-ATPase gamma subunit</fullName>
    </alternativeName>
</protein>
<dbReference type="InterPro" id="IPR000131">
    <property type="entry name" value="ATP_synth_F1_gsu"/>
</dbReference>
<dbReference type="CDD" id="cd12151">
    <property type="entry name" value="F1-ATPase_gamma"/>
    <property type="match status" value="1"/>
</dbReference>
<keyword evidence="6 10" id="KW-0406">Ion transport</keyword>
<evidence type="ECO:0000313" key="12">
    <source>
        <dbReference type="Proteomes" id="UP000596929"/>
    </source>
</evidence>
<dbReference type="Pfam" id="PF00231">
    <property type="entry name" value="ATP-synt"/>
    <property type="match status" value="1"/>
</dbReference>
<dbReference type="SUPFAM" id="SSF52943">
    <property type="entry name" value="ATP synthase (F1-ATPase), gamma subunit"/>
    <property type="match status" value="1"/>
</dbReference>
<evidence type="ECO:0000313" key="11">
    <source>
        <dbReference type="EMBL" id="MBC5630161.1"/>
    </source>
</evidence>
<keyword evidence="12" id="KW-1185">Reference proteome</keyword>
<keyword evidence="7 10" id="KW-0472">Membrane</keyword>
<comment type="subunit">
    <text evidence="10">F-type ATPases have 2 components, CF(1) - the catalytic core - and CF(0) - the membrane proton channel. CF(1) has five subunits: alpha(3), beta(3), gamma(1), delta(1), epsilon(1). CF(0) has three main subunits: a, b and c.</text>
</comment>
<keyword evidence="10" id="KW-1003">Cell membrane</keyword>
<evidence type="ECO:0000256" key="6">
    <source>
        <dbReference type="ARBA" id="ARBA00023065"/>
    </source>
</evidence>
<dbReference type="RefSeq" id="WP_186860594.1">
    <property type="nucleotide sequence ID" value="NZ_JACOOO010000035.1"/>
</dbReference>
<keyword evidence="4 10" id="KW-0813">Transport</keyword>
<evidence type="ECO:0000256" key="3">
    <source>
        <dbReference type="ARBA" id="ARBA00007681"/>
    </source>
</evidence>
<evidence type="ECO:0000256" key="8">
    <source>
        <dbReference type="ARBA" id="ARBA00023196"/>
    </source>
</evidence>
<dbReference type="PANTHER" id="PTHR11693:SF22">
    <property type="entry name" value="ATP SYNTHASE SUBUNIT GAMMA, MITOCHONDRIAL"/>
    <property type="match status" value="1"/>
</dbReference>
<evidence type="ECO:0000256" key="10">
    <source>
        <dbReference type="HAMAP-Rule" id="MF_00815"/>
    </source>
</evidence>
<proteinExistence type="inferred from homology"/>
<comment type="caution">
    <text evidence="11">The sequence shown here is derived from an EMBL/GenBank/DDBJ whole genome shotgun (WGS) entry which is preliminary data.</text>
</comment>
<evidence type="ECO:0000256" key="4">
    <source>
        <dbReference type="ARBA" id="ARBA00022448"/>
    </source>
</evidence>
<reference evidence="11 12" key="1">
    <citation type="submission" date="2020-08" db="EMBL/GenBank/DDBJ databases">
        <title>Genome public.</title>
        <authorList>
            <person name="Liu C."/>
            <person name="Sun Q."/>
        </authorList>
    </citation>
    <scope>NUCLEOTIDE SEQUENCE [LARGE SCALE GENOMIC DNA]</scope>
    <source>
        <strain evidence="11 12">NSJ-6</strain>
    </source>
</reference>
<comment type="subcellular location">
    <subcellularLocation>
        <location evidence="10">Cell membrane</location>
        <topology evidence="10">Peripheral membrane protein</topology>
    </subcellularLocation>
    <subcellularLocation>
        <location evidence="2">Membrane</location>
        <topology evidence="2">Peripheral membrane protein</topology>
    </subcellularLocation>
</comment>
<dbReference type="EMBL" id="JACOOO010000035">
    <property type="protein sequence ID" value="MBC5630161.1"/>
    <property type="molecule type" value="Genomic_DNA"/>
</dbReference>
<dbReference type="PRINTS" id="PR00126">
    <property type="entry name" value="ATPASEGAMMA"/>
</dbReference>
<gene>
    <name evidence="10 11" type="primary">atpG</name>
    <name evidence="11" type="ORF">H8S20_14955</name>
</gene>
<keyword evidence="8 10" id="KW-0139">CF(1)</keyword>
<evidence type="ECO:0000256" key="5">
    <source>
        <dbReference type="ARBA" id="ARBA00022781"/>
    </source>
</evidence>
<evidence type="ECO:0000256" key="9">
    <source>
        <dbReference type="ARBA" id="ARBA00023310"/>
    </source>
</evidence>
<keyword evidence="9 10" id="KW-0066">ATP synthesis</keyword>
<comment type="function">
    <text evidence="1 10">Produces ATP from ADP in the presence of a proton gradient across the membrane. The gamma chain is believed to be important in regulating ATPase activity and the flow of protons through the CF(0) complex.</text>
</comment>
<organism evidence="11 12">
    <name type="scientific">Clostridium hominis</name>
    <dbReference type="NCBI Taxonomy" id="2763036"/>
    <lineage>
        <taxon>Bacteria</taxon>
        <taxon>Bacillati</taxon>
        <taxon>Bacillota</taxon>
        <taxon>Clostridia</taxon>
        <taxon>Eubacteriales</taxon>
        <taxon>Clostridiaceae</taxon>
        <taxon>Clostridium</taxon>
    </lineage>
</organism>
<dbReference type="NCBIfam" id="TIGR01146">
    <property type="entry name" value="ATPsyn_F1gamma"/>
    <property type="match status" value="1"/>
</dbReference>
<dbReference type="InterPro" id="IPR035968">
    <property type="entry name" value="ATP_synth_F1_ATPase_gsu"/>
</dbReference>
<evidence type="ECO:0000256" key="7">
    <source>
        <dbReference type="ARBA" id="ARBA00023136"/>
    </source>
</evidence>
<dbReference type="PROSITE" id="PS00153">
    <property type="entry name" value="ATPASE_GAMMA"/>
    <property type="match status" value="1"/>
</dbReference>
<dbReference type="Gene3D" id="3.40.1380.10">
    <property type="match status" value="1"/>
</dbReference>